<dbReference type="AlphaFoldDB" id="A0A1H6A100"/>
<dbReference type="RefSeq" id="WP_103934110.1">
    <property type="nucleotide sequence ID" value="NZ_FNVA01000005.1"/>
</dbReference>
<gene>
    <name evidence="1" type="ORF">SAMN05421819_2857</name>
</gene>
<keyword evidence="2" id="KW-1185">Reference proteome</keyword>
<organism evidence="1 2">
    <name type="scientific">Bryocella elongata</name>
    <dbReference type="NCBI Taxonomy" id="863522"/>
    <lineage>
        <taxon>Bacteria</taxon>
        <taxon>Pseudomonadati</taxon>
        <taxon>Acidobacteriota</taxon>
        <taxon>Terriglobia</taxon>
        <taxon>Terriglobales</taxon>
        <taxon>Acidobacteriaceae</taxon>
        <taxon>Bryocella</taxon>
    </lineage>
</organism>
<accession>A0A1H6A100</accession>
<evidence type="ECO:0000313" key="2">
    <source>
        <dbReference type="Proteomes" id="UP000236728"/>
    </source>
</evidence>
<proteinExistence type="predicted"/>
<protein>
    <recommendedName>
        <fullName evidence="3">SinR family protein</fullName>
    </recommendedName>
</protein>
<dbReference type="OrthoDB" id="2656750at2"/>
<evidence type="ECO:0008006" key="3">
    <source>
        <dbReference type="Google" id="ProtNLM"/>
    </source>
</evidence>
<dbReference type="EMBL" id="FNVA01000005">
    <property type="protein sequence ID" value="SEG42433.1"/>
    <property type="molecule type" value="Genomic_DNA"/>
</dbReference>
<name>A0A1H6A100_9BACT</name>
<sequence length="90" mass="9926">MAVYVIGYDLDKPGQDYSSLIAEIKGLGSWWHCLDSTWIINTQLTATEVRDALKAKMDANDKLLVAAVGAPGAWSGFDKNCSDWLLKNLH</sequence>
<evidence type="ECO:0000313" key="1">
    <source>
        <dbReference type="EMBL" id="SEG42433.1"/>
    </source>
</evidence>
<dbReference type="Proteomes" id="UP000236728">
    <property type="component" value="Unassembled WGS sequence"/>
</dbReference>
<reference evidence="1 2" key="1">
    <citation type="submission" date="2016-10" db="EMBL/GenBank/DDBJ databases">
        <authorList>
            <person name="de Groot N.N."/>
        </authorList>
    </citation>
    <scope>NUCLEOTIDE SEQUENCE [LARGE SCALE GENOMIC DNA]</scope>
    <source>
        <strain evidence="1 2">DSM 22489</strain>
    </source>
</reference>